<keyword evidence="1" id="KW-0812">Transmembrane</keyword>
<evidence type="ECO:0000313" key="2">
    <source>
        <dbReference type="EMBL" id="OMG55257.1"/>
    </source>
</evidence>
<reference evidence="2 3" key="1">
    <citation type="submission" date="2016-10" db="EMBL/GenBank/DDBJ databases">
        <title>Alkaliphiles isolated from bioreactors.</title>
        <authorList>
            <person name="Salah Z."/>
            <person name="Rout S.P."/>
            <person name="Humphreys P.N."/>
        </authorList>
    </citation>
    <scope>NUCLEOTIDE SEQUENCE [LARGE SCALE GENOMIC DNA]</scope>
    <source>
        <strain evidence="2 3">ZS02</strain>
    </source>
</reference>
<comment type="caution">
    <text evidence="2">The sequence shown here is derived from an EMBL/GenBank/DDBJ whole genome shotgun (WGS) entry which is preliminary data.</text>
</comment>
<keyword evidence="3" id="KW-1185">Reference proteome</keyword>
<evidence type="ECO:0000313" key="3">
    <source>
        <dbReference type="Proteomes" id="UP000187526"/>
    </source>
</evidence>
<protein>
    <submittedName>
        <fullName evidence="2">Uncharacterized protein</fullName>
    </submittedName>
</protein>
<keyword evidence="1" id="KW-1133">Transmembrane helix</keyword>
<dbReference type="STRING" id="418702.BJN45_06245"/>
<name>A0A1R1I9B4_9RHOO</name>
<evidence type="ECO:0000256" key="1">
    <source>
        <dbReference type="SAM" id="Phobius"/>
    </source>
</evidence>
<organism evidence="2 3">
    <name type="scientific">Azonexus hydrophilus</name>
    <dbReference type="NCBI Taxonomy" id="418702"/>
    <lineage>
        <taxon>Bacteria</taxon>
        <taxon>Pseudomonadati</taxon>
        <taxon>Pseudomonadota</taxon>
        <taxon>Betaproteobacteria</taxon>
        <taxon>Rhodocyclales</taxon>
        <taxon>Azonexaceae</taxon>
        <taxon>Azonexus</taxon>
    </lineage>
</organism>
<keyword evidence="1" id="KW-0472">Membrane</keyword>
<dbReference type="Proteomes" id="UP000187526">
    <property type="component" value="Unassembled WGS sequence"/>
</dbReference>
<dbReference type="AlphaFoldDB" id="A0A1R1I9B4"/>
<accession>A0A1R1I9B4</accession>
<dbReference type="EMBL" id="MTHD01000002">
    <property type="protein sequence ID" value="OMG55257.1"/>
    <property type="molecule type" value="Genomic_DNA"/>
</dbReference>
<feature type="transmembrane region" description="Helical" evidence="1">
    <location>
        <begin position="51"/>
        <end position="71"/>
    </location>
</feature>
<gene>
    <name evidence="2" type="ORF">BJN45_06245</name>
</gene>
<proteinExistence type="predicted"/>
<sequence length="76" mass="8375">MLGLSLIGLALMAVFAGNRRDSNPIYRLFALITRAPRRLAGSLLPGRERPVLAGVLCFVLLFLLWIGLALWRTALV</sequence>